<dbReference type="EMBL" id="BKCJ010004344">
    <property type="protein sequence ID" value="GEU60495.1"/>
    <property type="molecule type" value="Genomic_DNA"/>
</dbReference>
<dbReference type="GO" id="GO:0009506">
    <property type="term" value="C:plasmodesma"/>
    <property type="evidence" value="ECO:0007669"/>
    <property type="project" value="UniProtKB-ARBA"/>
</dbReference>
<dbReference type="AlphaFoldDB" id="A0A699KJ24"/>
<evidence type="ECO:0000256" key="1">
    <source>
        <dbReference type="ARBA" id="ARBA00022729"/>
    </source>
</evidence>
<feature type="domain" description="X8" evidence="3">
    <location>
        <begin position="25"/>
        <end position="103"/>
    </location>
</feature>
<dbReference type="PANTHER" id="PTHR31044:SF147">
    <property type="entry name" value="CARBOHYDRATE-BINDING X8 DOMAIN PROTEIN"/>
    <property type="match status" value="1"/>
</dbReference>
<dbReference type="InterPro" id="IPR012946">
    <property type="entry name" value="X8"/>
</dbReference>
<name>A0A699KJ24_TANCI</name>
<feature type="signal peptide" evidence="2">
    <location>
        <begin position="1"/>
        <end position="23"/>
    </location>
</feature>
<evidence type="ECO:0000256" key="2">
    <source>
        <dbReference type="SAM" id="SignalP"/>
    </source>
</evidence>
<proteinExistence type="predicted"/>
<gene>
    <name evidence="4" type="ORF">Tci_032473</name>
    <name evidence="5" type="ORF">Tci_663101</name>
</gene>
<dbReference type="Pfam" id="PF07983">
    <property type="entry name" value="X8"/>
    <property type="match status" value="1"/>
</dbReference>
<dbReference type="SMART" id="SM00768">
    <property type="entry name" value="X8"/>
    <property type="match status" value="1"/>
</dbReference>
<dbReference type="InterPro" id="IPR044788">
    <property type="entry name" value="X8_dom_prot"/>
</dbReference>
<protein>
    <submittedName>
        <fullName evidence="5">X8 domain-containing protein</fullName>
    </submittedName>
</protein>
<feature type="chain" id="PRO_5033518856" evidence="2">
    <location>
        <begin position="24"/>
        <end position="104"/>
    </location>
</feature>
<organism evidence="5">
    <name type="scientific">Tanacetum cinerariifolium</name>
    <name type="common">Dalmatian daisy</name>
    <name type="synonym">Chrysanthemum cinerariifolium</name>
    <dbReference type="NCBI Taxonomy" id="118510"/>
    <lineage>
        <taxon>Eukaryota</taxon>
        <taxon>Viridiplantae</taxon>
        <taxon>Streptophyta</taxon>
        <taxon>Embryophyta</taxon>
        <taxon>Tracheophyta</taxon>
        <taxon>Spermatophyta</taxon>
        <taxon>Magnoliopsida</taxon>
        <taxon>eudicotyledons</taxon>
        <taxon>Gunneridae</taxon>
        <taxon>Pentapetalae</taxon>
        <taxon>asterids</taxon>
        <taxon>campanulids</taxon>
        <taxon>Asterales</taxon>
        <taxon>Asteraceae</taxon>
        <taxon>Asteroideae</taxon>
        <taxon>Anthemideae</taxon>
        <taxon>Anthemidinae</taxon>
        <taxon>Tanacetum</taxon>
    </lineage>
</organism>
<comment type="caution">
    <text evidence="5">The sequence shown here is derived from an EMBL/GenBank/DDBJ whole genome shotgun (WGS) entry which is preliminary data.</text>
</comment>
<dbReference type="PANTHER" id="PTHR31044">
    <property type="entry name" value="BETA-1,3 GLUCANASE"/>
    <property type="match status" value="1"/>
</dbReference>
<accession>A0A699KJ24</accession>
<evidence type="ECO:0000313" key="4">
    <source>
        <dbReference type="EMBL" id="GEU60495.1"/>
    </source>
</evidence>
<evidence type="ECO:0000259" key="3">
    <source>
        <dbReference type="SMART" id="SM00768"/>
    </source>
</evidence>
<dbReference type="EMBL" id="BKCJ010512563">
    <property type="protein sequence ID" value="GFA91129.1"/>
    <property type="molecule type" value="Genomic_DNA"/>
</dbReference>
<keyword evidence="1 2" id="KW-0732">Signal</keyword>
<evidence type="ECO:0000313" key="5">
    <source>
        <dbReference type="EMBL" id="GFA91129.1"/>
    </source>
</evidence>
<sequence>MARTTLSLCFLSFLIVCSTCVEGKKWCVAQISAPADRLNAFINDVCLHLECEPIMPGGKCFEPDNAYNHGSYALNLNYRSNGQCDLSFATFAVTDPSFLDCHYP</sequence>
<reference evidence="5" key="1">
    <citation type="journal article" date="2019" name="Sci. Rep.">
        <title>Draft genome of Tanacetum cinerariifolium, the natural source of mosquito coil.</title>
        <authorList>
            <person name="Yamashiro T."/>
            <person name="Shiraishi A."/>
            <person name="Satake H."/>
            <person name="Nakayama K."/>
        </authorList>
    </citation>
    <scope>NUCLEOTIDE SEQUENCE</scope>
</reference>